<dbReference type="Gene3D" id="1.20.120.570">
    <property type="entry name" value="YkyA-like"/>
    <property type="match status" value="1"/>
</dbReference>
<dbReference type="EMBL" id="RCHR01000003">
    <property type="protein sequence ID" value="RLL45519.1"/>
    <property type="molecule type" value="Genomic_DNA"/>
</dbReference>
<gene>
    <name evidence="2" type="ORF">D8M04_10025</name>
</gene>
<dbReference type="Pfam" id="PF10368">
    <property type="entry name" value="YkyA"/>
    <property type="match status" value="1"/>
</dbReference>
<dbReference type="OrthoDB" id="2576511at2"/>
<proteinExistence type="predicted"/>
<organism evidence="2 3">
    <name type="scientific">Oceanobacillus piezotolerans</name>
    <dbReference type="NCBI Taxonomy" id="2448030"/>
    <lineage>
        <taxon>Bacteria</taxon>
        <taxon>Bacillati</taxon>
        <taxon>Bacillota</taxon>
        <taxon>Bacilli</taxon>
        <taxon>Bacillales</taxon>
        <taxon>Bacillaceae</taxon>
        <taxon>Oceanobacillus</taxon>
    </lineage>
</organism>
<keyword evidence="3" id="KW-1185">Reference proteome</keyword>
<sequence>MFFITILFACNGVSTEEEIHNHLEKAVSLESDFVDKQNEITQLEVREQEIYSEIINLDMEEYKEITELSEEAITIIEERASLIEVEKESIDASQEEFNKIEELISKLDNEALKKKAHSMYDTMQNRYQSYTSLHEAYNESLKLEKELYNMLQTENLEQEELTNHIHKTNESYQSVLEANDNFNQYTVKYNELKKEFYELADLNVTFKEDDAANA</sequence>
<feature type="coiled-coil region" evidence="1">
    <location>
        <begin position="83"/>
        <end position="110"/>
    </location>
</feature>
<evidence type="ECO:0000256" key="1">
    <source>
        <dbReference type="SAM" id="Coils"/>
    </source>
</evidence>
<name>A0A498D778_9BACI</name>
<reference evidence="2 3" key="1">
    <citation type="submission" date="2018-10" db="EMBL/GenBank/DDBJ databases">
        <title>Oceanobacillus sp. YLB-02 draft genome.</title>
        <authorList>
            <person name="Yu L."/>
        </authorList>
    </citation>
    <scope>NUCLEOTIDE SEQUENCE [LARGE SCALE GENOMIC DNA]</scope>
    <source>
        <strain evidence="2 3">YLB-02</strain>
    </source>
</reference>
<dbReference type="SUPFAM" id="SSF140423">
    <property type="entry name" value="MW0975(SA0943)-like"/>
    <property type="match status" value="1"/>
</dbReference>
<comment type="caution">
    <text evidence="2">The sequence shown here is derived from an EMBL/GenBank/DDBJ whole genome shotgun (WGS) entry which is preliminary data.</text>
</comment>
<dbReference type="InterPro" id="IPR036785">
    <property type="entry name" value="YkyA-like_sf"/>
</dbReference>
<dbReference type="InterPro" id="IPR019454">
    <property type="entry name" value="Lipoprot_YkyA-like"/>
</dbReference>
<accession>A0A498D778</accession>
<evidence type="ECO:0000313" key="2">
    <source>
        <dbReference type="EMBL" id="RLL45519.1"/>
    </source>
</evidence>
<evidence type="ECO:0000313" key="3">
    <source>
        <dbReference type="Proteomes" id="UP000270219"/>
    </source>
</evidence>
<evidence type="ECO:0008006" key="4">
    <source>
        <dbReference type="Google" id="ProtNLM"/>
    </source>
</evidence>
<protein>
    <recommendedName>
        <fullName evidence="4">Cell-wall binding lipoprotein</fullName>
    </recommendedName>
</protein>
<dbReference type="AlphaFoldDB" id="A0A498D778"/>
<dbReference type="Proteomes" id="UP000270219">
    <property type="component" value="Unassembled WGS sequence"/>
</dbReference>
<keyword evidence="1" id="KW-0175">Coiled coil</keyword>